<evidence type="ECO:0000313" key="1">
    <source>
        <dbReference type="EMBL" id="KAI4859365.1"/>
    </source>
</evidence>
<reference evidence="1 2" key="1">
    <citation type="journal article" date="2022" name="New Phytol.">
        <title>Ecological generalism drives hyperdiversity of secondary metabolite gene clusters in xylarialean endophytes.</title>
        <authorList>
            <person name="Franco M.E.E."/>
            <person name="Wisecaver J.H."/>
            <person name="Arnold A.E."/>
            <person name="Ju Y.M."/>
            <person name="Slot J.C."/>
            <person name="Ahrendt S."/>
            <person name="Moore L.P."/>
            <person name="Eastman K.E."/>
            <person name="Scott K."/>
            <person name="Konkel Z."/>
            <person name="Mondo S.J."/>
            <person name="Kuo A."/>
            <person name="Hayes R.D."/>
            <person name="Haridas S."/>
            <person name="Andreopoulos B."/>
            <person name="Riley R."/>
            <person name="LaButti K."/>
            <person name="Pangilinan J."/>
            <person name="Lipzen A."/>
            <person name="Amirebrahimi M."/>
            <person name="Yan J."/>
            <person name="Adam C."/>
            <person name="Keymanesh K."/>
            <person name="Ng V."/>
            <person name="Louie K."/>
            <person name="Northen T."/>
            <person name="Drula E."/>
            <person name="Henrissat B."/>
            <person name="Hsieh H.M."/>
            <person name="Youens-Clark K."/>
            <person name="Lutzoni F."/>
            <person name="Miadlikowska J."/>
            <person name="Eastwood D.C."/>
            <person name="Hamelin R.C."/>
            <person name="Grigoriev I.V."/>
            <person name="U'Ren J.M."/>
        </authorList>
    </citation>
    <scope>NUCLEOTIDE SEQUENCE [LARGE SCALE GENOMIC DNA]</scope>
    <source>
        <strain evidence="1 2">CBS 119005</strain>
    </source>
</reference>
<comment type="caution">
    <text evidence="1">The sequence shown here is derived from an EMBL/GenBank/DDBJ whole genome shotgun (WGS) entry which is preliminary data.</text>
</comment>
<proteinExistence type="predicted"/>
<protein>
    <submittedName>
        <fullName evidence="1">Uncharacterized protein</fullName>
    </submittedName>
</protein>
<keyword evidence="2" id="KW-1185">Reference proteome</keyword>
<sequence length="554" mass="63050">MVLVEVRDLLAFPTGENATDTEIGGIHFNLTTLNFWNYTYYSNNTLSNGSYCFLVDKPYTPPALLLNGTFLNSTSCYLATEPIGNRARAGIGFAVGFALTLVFVLVNLKKHGQLHLPPEKRFIPIGRRWQWYWAIFICTAALIGLFTGIDVDRYRVPQLPIVLNVFFWFLMQMGTMALVWESVRHWGSWMERQYIDPDPFVLRQNDKRGMFEFWLPLFFYFWLWLNFFLIVPRNWGKIELQRSPDQTIENAIPAATDGRFKAAVFCLLVCWLTIMVSLWHSINHYEPRNRGFFNRIIGFLGYMPFRFTLLVPLSLAVIGYQGLCAWDFTASPLNVNTDLLAMYLGGYAPTLLILIVQVIAGFMRPNEDRELIRQRRERGASIDRDLGLVRKPAWWRRVNGDLPNESMRDRIMRNVREVGGGRPTTRHIERLAEQRAADLESGGAANRSSVIEMNEMHRTSTRSSVSNPPPYSPYEGKSDTRRSERAVQLAAGLLFPGSNLSNPENAGASVERGRGLELEGDPPRRPGTSERSSSTVSGLSTTSPPQQIRSMLDV</sequence>
<accession>A0ACB9YK14</accession>
<organism evidence="1 2">
    <name type="scientific">Hypoxylon rubiginosum</name>
    <dbReference type="NCBI Taxonomy" id="110542"/>
    <lineage>
        <taxon>Eukaryota</taxon>
        <taxon>Fungi</taxon>
        <taxon>Dikarya</taxon>
        <taxon>Ascomycota</taxon>
        <taxon>Pezizomycotina</taxon>
        <taxon>Sordariomycetes</taxon>
        <taxon>Xylariomycetidae</taxon>
        <taxon>Xylariales</taxon>
        <taxon>Hypoxylaceae</taxon>
        <taxon>Hypoxylon</taxon>
    </lineage>
</organism>
<dbReference type="Proteomes" id="UP001497700">
    <property type="component" value="Unassembled WGS sequence"/>
</dbReference>
<dbReference type="EMBL" id="MU393638">
    <property type="protein sequence ID" value="KAI4859365.1"/>
    <property type="molecule type" value="Genomic_DNA"/>
</dbReference>
<evidence type="ECO:0000313" key="2">
    <source>
        <dbReference type="Proteomes" id="UP001497700"/>
    </source>
</evidence>
<name>A0ACB9YK14_9PEZI</name>
<gene>
    <name evidence="1" type="ORF">F4820DRAFT_439941</name>
</gene>